<gene>
    <name evidence="2" type="ORF">DEO72_LG8g1614</name>
</gene>
<keyword evidence="3" id="KW-1185">Reference proteome</keyword>
<proteinExistence type="predicted"/>
<name>A0A4D6MU01_VIGUN</name>
<reference evidence="2 3" key="1">
    <citation type="submission" date="2019-04" db="EMBL/GenBank/DDBJ databases">
        <title>An improved genome assembly and genetic linkage map for asparagus bean, Vigna unguiculata ssp. sesquipedialis.</title>
        <authorList>
            <person name="Xia Q."/>
            <person name="Zhang R."/>
            <person name="Dong Y."/>
        </authorList>
    </citation>
    <scope>NUCLEOTIDE SEQUENCE [LARGE SCALE GENOMIC DNA]</scope>
    <source>
        <tissue evidence="2">Leaf</tissue>
    </source>
</reference>
<evidence type="ECO:0000313" key="3">
    <source>
        <dbReference type="Proteomes" id="UP000501690"/>
    </source>
</evidence>
<feature type="compositionally biased region" description="Acidic residues" evidence="1">
    <location>
        <begin position="1"/>
        <end position="10"/>
    </location>
</feature>
<dbReference type="EMBL" id="CP039352">
    <property type="protein sequence ID" value="QCE03589.1"/>
    <property type="molecule type" value="Genomic_DNA"/>
</dbReference>
<dbReference type="AlphaFoldDB" id="A0A4D6MU01"/>
<feature type="region of interest" description="Disordered" evidence="1">
    <location>
        <begin position="1"/>
        <end position="24"/>
    </location>
</feature>
<evidence type="ECO:0000256" key="1">
    <source>
        <dbReference type="SAM" id="MobiDB-lite"/>
    </source>
</evidence>
<protein>
    <submittedName>
        <fullName evidence="2">Uncharacterized protein</fullName>
    </submittedName>
</protein>
<sequence>MELLENEEDAAAATEPPLPRCSGGEVGMNAWGAVDEEEKIWMLCVVWGMLVGEEYYRWFARL</sequence>
<organism evidence="2 3">
    <name type="scientific">Vigna unguiculata</name>
    <name type="common">Cowpea</name>
    <dbReference type="NCBI Taxonomy" id="3917"/>
    <lineage>
        <taxon>Eukaryota</taxon>
        <taxon>Viridiplantae</taxon>
        <taxon>Streptophyta</taxon>
        <taxon>Embryophyta</taxon>
        <taxon>Tracheophyta</taxon>
        <taxon>Spermatophyta</taxon>
        <taxon>Magnoliopsida</taxon>
        <taxon>eudicotyledons</taxon>
        <taxon>Gunneridae</taxon>
        <taxon>Pentapetalae</taxon>
        <taxon>rosids</taxon>
        <taxon>fabids</taxon>
        <taxon>Fabales</taxon>
        <taxon>Fabaceae</taxon>
        <taxon>Papilionoideae</taxon>
        <taxon>50 kb inversion clade</taxon>
        <taxon>NPAAA clade</taxon>
        <taxon>indigoferoid/millettioid clade</taxon>
        <taxon>Phaseoleae</taxon>
        <taxon>Vigna</taxon>
    </lineage>
</organism>
<evidence type="ECO:0000313" key="2">
    <source>
        <dbReference type="EMBL" id="QCE03589.1"/>
    </source>
</evidence>
<accession>A0A4D6MU01</accession>
<dbReference type="Proteomes" id="UP000501690">
    <property type="component" value="Linkage Group LG8"/>
</dbReference>